<evidence type="ECO:0000256" key="1">
    <source>
        <dbReference type="ARBA" id="ARBA00022670"/>
    </source>
</evidence>
<dbReference type="InterPro" id="IPR002078">
    <property type="entry name" value="Sigma_54_int"/>
</dbReference>
<dbReference type="PROSITE" id="PS00676">
    <property type="entry name" value="SIGMA54_INTERACT_2"/>
    <property type="match status" value="1"/>
</dbReference>
<dbReference type="RefSeq" id="WP_205495587.1">
    <property type="nucleotide sequence ID" value="NZ_JAFHAP010000009.1"/>
</dbReference>
<evidence type="ECO:0000313" key="5">
    <source>
        <dbReference type="EMBL" id="MBN2910025.1"/>
    </source>
</evidence>
<dbReference type="Gene3D" id="3.40.50.300">
    <property type="entry name" value="P-loop containing nucleotide triphosphate hydrolases"/>
    <property type="match status" value="1"/>
</dbReference>
<dbReference type="Proteomes" id="UP001177120">
    <property type="component" value="Unassembled WGS sequence"/>
</dbReference>
<dbReference type="SUPFAM" id="SSF52540">
    <property type="entry name" value="P-loop containing nucleoside triphosphate hydrolases"/>
    <property type="match status" value="1"/>
</dbReference>
<dbReference type="InterPro" id="IPR050764">
    <property type="entry name" value="CbbQ/NirQ/NorQ/GpvN"/>
</dbReference>
<dbReference type="InterPro" id="IPR046843">
    <property type="entry name" value="LonB_AAA-LID"/>
</dbReference>
<evidence type="ECO:0000259" key="4">
    <source>
        <dbReference type="SMART" id="SM00382"/>
    </source>
</evidence>
<dbReference type="Gene3D" id="1.10.8.60">
    <property type="match status" value="1"/>
</dbReference>
<accession>A0ABS2WKK0</accession>
<dbReference type="InterPro" id="IPR027417">
    <property type="entry name" value="P-loop_NTPase"/>
</dbReference>
<protein>
    <submittedName>
        <fullName evidence="5">AAA family ATPase</fullName>
    </submittedName>
</protein>
<reference evidence="5" key="1">
    <citation type="journal article" date="2024" name="Int. J. Syst. Evol. Microbiol.">
        <title>Polycladomyces zharkentensis sp. nov., a novel thermophilic cellulose- and starch-degrading member of the Bacillota from a geothermal aquifer in Kazakhstan.</title>
        <authorList>
            <person name="Mashzhan A."/>
            <person name="Kistaubayeva A."/>
            <person name="Javier-Lopez R."/>
            <person name="Bissenova U."/>
            <person name="Bissenbay A."/>
            <person name="Birkeland N.K."/>
        </authorList>
    </citation>
    <scope>NUCLEOTIDE SEQUENCE</scope>
    <source>
        <strain evidence="5">ZKZ2T</strain>
    </source>
</reference>
<feature type="domain" description="AAA+ ATPase" evidence="4">
    <location>
        <begin position="50"/>
        <end position="316"/>
    </location>
</feature>
<keyword evidence="3" id="KW-0812">Transmembrane</keyword>
<dbReference type="PANTHER" id="PTHR42759">
    <property type="entry name" value="MOXR FAMILY PROTEIN"/>
    <property type="match status" value="1"/>
</dbReference>
<dbReference type="InterPro" id="IPR003593">
    <property type="entry name" value="AAA+_ATPase"/>
</dbReference>
<feature type="transmembrane region" description="Helical" evidence="3">
    <location>
        <begin position="148"/>
        <end position="165"/>
    </location>
</feature>
<dbReference type="EMBL" id="JAFHAP010000009">
    <property type="protein sequence ID" value="MBN2910025.1"/>
    <property type="molecule type" value="Genomic_DNA"/>
</dbReference>
<proteinExistence type="predicted"/>
<keyword evidence="3" id="KW-1133">Transmembrane helix</keyword>
<dbReference type="Pfam" id="PF20436">
    <property type="entry name" value="LonB_AAA-LID"/>
    <property type="match status" value="1"/>
</dbReference>
<comment type="caution">
    <text evidence="5">The sequence shown here is derived from an EMBL/GenBank/DDBJ whole genome shotgun (WGS) entry which is preliminary data.</text>
</comment>
<dbReference type="SMART" id="SM00382">
    <property type="entry name" value="AAA"/>
    <property type="match status" value="1"/>
</dbReference>
<organism evidence="5 6">
    <name type="scientific">Polycladomyces zharkentensis</name>
    <dbReference type="NCBI Taxonomy" id="2807616"/>
    <lineage>
        <taxon>Bacteria</taxon>
        <taxon>Bacillati</taxon>
        <taxon>Bacillota</taxon>
        <taxon>Bacilli</taxon>
        <taxon>Bacillales</taxon>
        <taxon>Thermoactinomycetaceae</taxon>
        <taxon>Polycladomyces</taxon>
    </lineage>
</organism>
<keyword evidence="1" id="KW-0645">Protease</keyword>
<keyword evidence="6" id="KW-1185">Reference proteome</keyword>
<name>A0ABS2WKK0_9BACL</name>
<keyword evidence="3" id="KW-0472">Membrane</keyword>
<dbReference type="InterPro" id="IPR025943">
    <property type="entry name" value="Sigma_54_int_dom_ATP-bd_2"/>
</dbReference>
<evidence type="ECO:0000313" key="6">
    <source>
        <dbReference type="Proteomes" id="UP001177120"/>
    </source>
</evidence>
<evidence type="ECO:0000256" key="3">
    <source>
        <dbReference type="SAM" id="Phobius"/>
    </source>
</evidence>
<dbReference type="CDD" id="cd00009">
    <property type="entry name" value="AAA"/>
    <property type="match status" value="2"/>
</dbReference>
<dbReference type="PANTHER" id="PTHR42759:SF1">
    <property type="entry name" value="MAGNESIUM-CHELATASE SUBUNIT CHLD"/>
    <property type="match status" value="1"/>
</dbReference>
<dbReference type="Pfam" id="PF01078">
    <property type="entry name" value="Mg_chelatase"/>
    <property type="match status" value="1"/>
</dbReference>
<dbReference type="Pfam" id="PF00158">
    <property type="entry name" value="Sigma54_activat"/>
    <property type="match status" value="1"/>
</dbReference>
<keyword evidence="2" id="KW-0378">Hydrolase</keyword>
<sequence>MVQEKSLTGKWDEVWPDWETTADIPVPQSLMDQVIGQDHAVEWVRRAARQRRSVLLVGEPGTGKSMLARAMADTMMPSEKRDVLVSANPREYNQPLVRIVPAGEGRKEVDRWRMKVRNRLKAVRFLMVMLVMTTMTVSLFYAWTRQEWWLLAIGPVLAYSLIHLSRRRRWREELMLMPRLLIDRSEETGVPFVDATGLHAGGLLGDVRHDPYQSGGLETPPHALVEPGAIHRADGGILFIDEISTLDMETQQRLLTAFQEKELAITGRHAGSSGSMIHTRPVPCDFLLVMAGNPPDLDRLHPALRSRIRGYGYEIHMNNSMPDTPANRFRLARFIAQEVRKDGRIPHFTKGAVDAVIEQARVWAGQPSALTTRFRDLGGLIRAAGDLAKEAGADLVMPSHVERAAVWIRPLYHQQGSLVPMCYGKQDAERKQPSIPSR</sequence>
<evidence type="ECO:0000256" key="2">
    <source>
        <dbReference type="ARBA" id="ARBA00022801"/>
    </source>
</evidence>
<gene>
    <name evidence="5" type="ORF">JQC72_10980</name>
</gene>
<feature type="transmembrane region" description="Helical" evidence="3">
    <location>
        <begin position="122"/>
        <end position="142"/>
    </location>
</feature>
<dbReference type="InterPro" id="IPR000523">
    <property type="entry name" value="Mg_chelatse_chII-like_cat_dom"/>
</dbReference>